<protein>
    <recommendedName>
        <fullName evidence="9">3-methylmercaptopropionyl-CoA dehydrogenase</fullName>
        <ecNumber evidence="8">1.3.99.41</ecNumber>
    </recommendedName>
</protein>
<dbReference type="GO" id="GO:0016627">
    <property type="term" value="F:oxidoreductase activity, acting on the CH-CH group of donors"/>
    <property type="evidence" value="ECO:0007669"/>
    <property type="project" value="InterPro"/>
</dbReference>
<keyword evidence="5 10" id="KW-0560">Oxidoreductase</keyword>
<comment type="cofactor">
    <cofactor evidence="1 10">
        <name>FAD</name>
        <dbReference type="ChEBI" id="CHEBI:57692"/>
    </cofactor>
</comment>
<dbReference type="Pfam" id="PF12806">
    <property type="entry name" value="Acyl-CoA_dh_C"/>
    <property type="match status" value="1"/>
</dbReference>
<dbReference type="InterPro" id="IPR037069">
    <property type="entry name" value="AcylCoA_DH/ox_N_sf"/>
</dbReference>
<dbReference type="InterPro" id="IPR009100">
    <property type="entry name" value="AcylCoA_DH/oxidase_NM_dom_sf"/>
</dbReference>
<evidence type="ECO:0000256" key="2">
    <source>
        <dbReference type="ARBA" id="ARBA00009347"/>
    </source>
</evidence>
<feature type="domain" description="Acyl-CoA dehydrogenase/oxidase N-terminal" evidence="13">
    <location>
        <begin position="38"/>
        <end position="157"/>
    </location>
</feature>
<evidence type="ECO:0000256" key="8">
    <source>
        <dbReference type="ARBA" id="ARBA00066694"/>
    </source>
</evidence>
<dbReference type="InterPro" id="IPR046373">
    <property type="entry name" value="Acyl-CoA_Oxase/DH_mid-dom_sf"/>
</dbReference>
<dbReference type="Pfam" id="PF02770">
    <property type="entry name" value="Acyl-CoA_dh_M"/>
    <property type="match status" value="1"/>
</dbReference>
<evidence type="ECO:0000313" key="16">
    <source>
        <dbReference type="Proteomes" id="UP000593594"/>
    </source>
</evidence>
<feature type="domain" description="Acyl-CoA dehydrogenase/oxidase C-terminal" evidence="11">
    <location>
        <begin position="284"/>
        <end position="448"/>
    </location>
</feature>
<evidence type="ECO:0000256" key="3">
    <source>
        <dbReference type="ARBA" id="ARBA00022630"/>
    </source>
</evidence>
<dbReference type="Gene3D" id="1.10.540.10">
    <property type="entry name" value="Acyl-CoA dehydrogenase/oxidase, N-terminal domain"/>
    <property type="match status" value="1"/>
</dbReference>
<evidence type="ECO:0000256" key="5">
    <source>
        <dbReference type="ARBA" id="ARBA00023002"/>
    </source>
</evidence>
<keyword evidence="16" id="KW-1185">Reference proteome</keyword>
<feature type="domain" description="Acyl-CoA oxidase/dehydrogenase middle" evidence="12">
    <location>
        <begin position="162"/>
        <end position="269"/>
    </location>
</feature>
<feature type="domain" description="Acetyl-CoA dehydrogenase-like C-terminal" evidence="14">
    <location>
        <begin position="469"/>
        <end position="582"/>
    </location>
</feature>
<evidence type="ECO:0000256" key="6">
    <source>
        <dbReference type="ARBA" id="ARBA00051388"/>
    </source>
</evidence>
<dbReference type="FunFam" id="2.40.110.10:FF:000031">
    <property type="entry name" value="Acyl-CoA dehydrogenase, putative"/>
    <property type="match status" value="1"/>
</dbReference>
<dbReference type="EMBL" id="CP058214">
    <property type="protein sequence ID" value="QPC42077.1"/>
    <property type="molecule type" value="Genomic_DNA"/>
</dbReference>
<comment type="catalytic activity">
    <reaction evidence="6">
        <text>3-(methylsulfanyl)propanoyl-CoA + oxidized [electron-transfer flavoprotein] + H(+) = 3-(methylsulfanyl)acryloyl-CoA + reduced [electron-transfer flavoprotein]</text>
        <dbReference type="Rhea" id="RHEA:52612"/>
        <dbReference type="Rhea" id="RHEA-COMP:10685"/>
        <dbReference type="Rhea" id="RHEA-COMP:10686"/>
        <dbReference type="ChEBI" id="CHEBI:15378"/>
        <dbReference type="ChEBI" id="CHEBI:57692"/>
        <dbReference type="ChEBI" id="CHEBI:58307"/>
        <dbReference type="ChEBI" id="CHEBI:82815"/>
        <dbReference type="ChEBI" id="CHEBI:84994"/>
        <dbReference type="EC" id="1.3.99.41"/>
    </reaction>
    <physiologicalReaction direction="left-to-right" evidence="6">
        <dbReference type="Rhea" id="RHEA:52613"/>
    </physiologicalReaction>
</comment>
<comment type="function">
    <text evidence="7">Involved in the assimilation of dimethylsulphoniopropionate (DMSP), an important compound in the fixation of carbon in marine phytoplankton, by mediating the conversion of 3-(methylthio)propanoyl-CoA (MMPA-CoA) to 3-(methylthio)acryloyl-CoA (MTA-CoA).</text>
</comment>
<evidence type="ECO:0000259" key="14">
    <source>
        <dbReference type="Pfam" id="PF12806"/>
    </source>
</evidence>
<dbReference type="GO" id="GO:0050660">
    <property type="term" value="F:flavin adenine dinucleotide binding"/>
    <property type="evidence" value="ECO:0007669"/>
    <property type="project" value="InterPro"/>
</dbReference>
<evidence type="ECO:0000256" key="9">
    <source>
        <dbReference type="ARBA" id="ARBA00069043"/>
    </source>
</evidence>
<evidence type="ECO:0000256" key="10">
    <source>
        <dbReference type="RuleBase" id="RU362125"/>
    </source>
</evidence>
<evidence type="ECO:0000259" key="12">
    <source>
        <dbReference type="Pfam" id="PF02770"/>
    </source>
</evidence>
<dbReference type="Pfam" id="PF00441">
    <property type="entry name" value="Acyl-CoA_dh_1"/>
    <property type="match status" value="1"/>
</dbReference>
<evidence type="ECO:0000256" key="1">
    <source>
        <dbReference type="ARBA" id="ARBA00001974"/>
    </source>
</evidence>
<dbReference type="PANTHER" id="PTHR42803:SF1">
    <property type="entry name" value="BROAD-SPECIFICITY LINEAR ACYL-COA DEHYDROGENASE FADE5"/>
    <property type="match status" value="1"/>
</dbReference>
<reference evidence="15 16" key="1">
    <citation type="submission" date="2020-06" db="EMBL/GenBank/DDBJ databases">
        <title>Genome sequence of 2 isolates from Red Sea Mangroves.</title>
        <authorList>
            <person name="Sefrji F."/>
            <person name="Michoud G."/>
            <person name="Merlino G."/>
            <person name="Daffonchio D."/>
        </authorList>
    </citation>
    <scope>NUCLEOTIDE SEQUENCE [LARGE SCALE GENOMIC DNA]</scope>
    <source>
        <strain evidence="15 16">R1DC25</strain>
    </source>
</reference>
<accession>A0A7S8C2C7</accession>
<sequence>MSYRPQTESLTHVLNDIAGFSGLVEDGVFADLSSDLVEQILEEAGRFAGEVLAPINRVGDETGATRNPDGSVTTAPGWKEAYAQWVEAGWGGLPCPAEYGGQGLPVSLGLAVQELWNTAASAFGIGTLLTQGAAEALNAFGSDALKARYLPKLATGEWTGTMVLTEPQAGSDLGLIKTKAEPAGDGTYRIRGTKIFITYGEHDLTDNIVHFVLARLPDAPAGTKGISMFLVPKVLVNEDGSLGERNDVQCAGLEHKLGIHGSPTCTMAFGEAEGAVGWLVGEENRGLHHMFMMMNNARLHVGMQGVAVAERATQQALAYARERRQGKRPGGDGLAAIVEHPDVRRMLMDMRVRTEAARAICFVTARALDLSTHGRDEGERRANAALCALLTPVAKAFGTDTGVEVASTGIQVHGGMGFIEETGAAQHYRDARITPIYEGTNGIQAIDLVTRKVTMEGGETVRAHIASLKEIAREVAASNTPGFGETAARLDMALDALEEATEWLLGALGDDADLALAGAVPYLKLFGLASGGAYLARGALGAKGSGSGDARIRIARYFAERHLPETLSLSQVVRDGADVLVETGADSPAMVADGA</sequence>
<dbReference type="InterPro" id="IPR006091">
    <property type="entry name" value="Acyl-CoA_Oxase/DH_mid-dom"/>
</dbReference>
<comment type="similarity">
    <text evidence="2 10">Belongs to the acyl-CoA dehydrogenase family.</text>
</comment>
<dbReference type="InterPro" id="IPR009075">
    <property type="entry name" value="AcylCo_DH/oxidase_C"/>
</dbReference>
<organism evidence="15 16">
    <name type="scientific">Kaustia mangrovi</name>
    <dbReference type="NCBI Taxonomy" id="2593653"/>
    <lineage>
        <taxon>Bacteria</taxon>
        <taxon>Pseudomonadati</taxon>
        <taxon>Pseudomonadota</taxon>
        <taxon>Alphaproteobacteria</taxon>
        <taxon>Hyphomicrobiales</taxon>
        <taxon>Parvibaculaceae</taxon>
        <taxon>Kaustia</taxon>
    </lineage>
</organism>
<evidence type="ECO:0000256" key="4">
    <source>
        <dbReference type="ARBA" id="ARBA00022827"/>
    </source>
</evidence>
<dbReference type="SUPFAM" id="SSF47203">
    <property type="entry name" value="Acyl-CoA dehydrogenase C-terminal domain-like"/>
    <property type="match status" value="1"/>
</dbReference>
<dbReference type="PANTHER" id="PTHR42803">
    <property type="entry name" value="ACYL-COA DEHYDROGENASE"/>
    <property type="match status" value="1"/>
</dbReference>
<dbReference type="Proteomes" id="UP000593594">
    <property type="component" value="Chromosome"/>
</dbReference>
<dbReference type="Pfam" id="PF02771">
    <property type="entry name" value="Acyl-CoA_dh_N"/>
    <property type="match status" value="1"/>
</dbReference>
<dbReference type="Gene3D" id="2.40.110.10">
    <property type="entry name" value="Butyryl-CoA Dehydrogenase, subunit A, domain 2"/>
    <property type="match status" value="1"/>
</dbReference>
<dbReference type="SUPFAM" id="SSF56645">
    <property type="entry name" value="Acyl-CoA dehydrogenase NM domain-like"/>
    <property type="match status" value="1"/>
</dbReference>
<dbReference type="Gene3D" id="1.20.140.10">
    <property type="entry name" value="Butyryl-CoA Dehydrogenase, subunit A, domain 3"/>
    <property type="match status" value="1"/>
</dbReference>
<dbReference type="InterPro" id="IPR036250">
    <property type="entry name" value="AcylCo_DH-like_C"/>
</dbReference>
<dbReference type="RefSeq" id="WP_213163307.1">
    <property type="nucleotide sequence ID" value="NZ_CP058214.1"/>
</dbReference>
<name>A0A7S8C2C7_9HYPH</name>
<gene>
    <name evidence="15" type="ORF">HW532_04755</name>
</gene>
<evidence type="ECO:0000256" key="7">
    <source>
        <dbReference type="ARBA" id="ARBA00058683"/>
    </source>
</evidence>
<evidence type="ECO:0000259" key="11">
    <source>
        <dbReference type="Pfam" id="PF00441"/>
    </source>
</evidence>
<dbReference type="InterPro" id="IPR052166">
    <property type="entry name" value="Diverse_Acyl-CoA_DH"/>
</dbReference>
<keyword evidence="3 10" id="KW-0285">Flavoprotein</keyword>
<keyword evidence="4 10" id="KW-0274">FAD</keyword>
<dbReference type="AlphaFoldDB" id="A0A7S8C2C7"/>
<evidence type="ECO:0000259" key="13">
    <source>
        <dbReference type="Pfam" id="PF02771"/>
    </source>
</evidence>
<dbReference type="InterPro" id="IPR025878">
    <property type="entry name" value="Acyl-CoA_dh-like_C_dom"/>
</dbReference>
<evidence type="ECO:0000313" key="15">
    <source>
        <dbReference type="EMBL" id="QPC42077.1"/>
    </source>
</evidence>
<proteinExistence type="inferred from homology"/>
<dbReference type="KEGG" id="kmn:HW532_04755"/>
<dbReference type="EC" id="1.3.99.41" evidence="8"/>
<dbReference type="InterPro" id="IPR013786">
    <property type="entry name" value="AcylCoA_DH/ox_N"/>
</dbReference>